<accession>A0A0N4XY05</accession>
<evidence type="ECO:0000256" key="1">
    <source>
        <dbReference type="SAM" id="SignalP"/>
    </source>
</evidence>
<protein>
    <submittedName>
        <fullName evidence="4">Glycine rich superfamily member</fullName>
    </submittedName>
</protein>
<dbReference type="EMBL" id="UYSL01019942">
    <property type="protein sequence ID" value="VDL71517.1"/>
    <property type="molecule type" value="Genomic_DNA"/>
</dbReference>
<dbReference type="OMA" id="VKRWGFF"/>
<keyword evidence="3" id="KW-1185">Reference proteome</keyword>
<name>A0A0N4XY05_NIPBR</name>
<proteinExistence type="predicted"/>
<feature type="chain" id="PRO_5043124978" evidence="1">
    <location>
        <begin position="20"/>
        <end position="86"/>
    </location>
</feature>
<dbReference type="AlphaFoldDB" id="A0A0N4XY05"/>
<dbReference type="Proteomes" id="UP000271162">
    <property type="component" value="Unassembled WGS sequence"/>
</dbReference>
<dbReference type="WBParaSite" id="NBR_0000792701-mRNA-1">
    <property type="protein sequence ID" value="NBR_0000792701-mRNA-1"/>
    <property type="gene ID" value="NBR_0000792701"/>
</dbReference>
<sequence length="86" mass="9193">MNTVLVATFLCSLLVLAQSSPAPRPLNVDVSSNPEMARRVKRWGFFPGFGGMGGFGYGNSYGLSSSYSLNSYNSGYYGGFGNGFWG</sequence>
<reference evidence="4" key="1">
    <citation type="submission" date="2017-02" db="UniProtKB">
        <authorList>
            <consortium name="WormBaseParasite"/>
        </authorList>
    </citation>
    <scope>IDENTIFICATION</scope>
</reference>
<organism evidence="4">
    <name type="scientific">Nippostrongylus brasiliensis</name>
    <name type="common">Rat hookworm</name>
    <dbReference type="NCBI Taxonomy" id="27835"/>
    <lineage>
        <taxon>Eukaryota</taxon>
        <taxon>Metazoa</taxon>
        <taxon>Ecdysozoa</taxon>
        <taxon>Nematoda</taxon>
        <taxon>Chromadorea</taxon>
        <taxon>Rhabditida</taxon>
        <taxon>Rhabditina</taxon>
        <taxon>Rhabditomorpha</taxon>
        <taxon>Strongyloidea</taxon>
        <taxon>Heligmosomidae</taxon>
        <taxon>Nippostrongylus</taxon>
    </lineage>
</organism>
<evidence type="ECO:0000313" key="4">
    <source>
        <dbReference type="WBParaSite" id="NBR_0000792701-mRNA-1"/>
    </source>
</evidence>
<evidence type="ECO:0000313" key="3">
    <source>
        <dbReference type="Proteomes" id="UP000271162"/>
    </source>
</evidence>
<reference evidence="2 3" key="2">
    <citation type="submission" date="2018-11" db="EMBL/GenBank/DDBJ databases">
        <authorList>
            <consortium name="Pathogen Informatics"/>
        </authorList>
    </citation>
    <scope>NUCLEOTIDE SEQUENCE [LARGE SCALE GENOMIC DNA]</scope>
</reference>
<keyword evidence="1" id="KW-0732">Signal</keyword>
<evidence type="ECO:0000313" key="2">
    <source>
        <dbReference type="EMBL" id="VDL71517.1"/>
    </source>
</evidence>
<feature type="signal peptide" evidence="1">
    <location>
        <begin position="1"/>
        <end position="19"/>
    </location>
</feature>
<gene>
    <name evidence="2" type="ORF">NBR_LOCUS7928</name>
</gene>